<feature type="transmembrane region" description="Helical" evidence="8">
    <location>
        <begin position="54"/>
        <end position="73"/>
    </location>
</feature>
<gene>
    <name evidence="10" type="ORF">ACFPQ5_09540</name>
</gene>
<dbReference type="InterPro" id="IPR023299">
    <property type="entry name" value="ATPase_P-typ_cyto_dom_N"/>
</dbReference>
<dbReference type="SUPFAM" id="SSF81653">
    <property type="entry name" value="Calcium ATPase, transduction domain A"/>
    <property type="match status" value="1"/>
</dbReference>
<dbReference type="PROSITE" id="PS00154">
    <property type="entry name" value="ATPASE_E1_E2"/>
    <property type="match status" value="1"/>
</dbReference>
<dbReference type="InterPro" id="IPR059000">
    <property type="entry name" value="ATPase_P-type_domA"/>
</dbReference>
<keyword evidence="11" id="KW-1185">Reference proteome</keyword>
<dbReference type="NCBIfam" id="TIGR01494">
    <property type="entry name" value="ATPase_P-type"/>
    <property type="match status" value="2"/>
</dbReference>
<dbReference type="InterPro" id="IPR023298">
    <property type="entry name" value="ATPase_P-typ_TM_dom_sf"/>
</dbReference>
<dbReference type="Pfam" id="PF00122">
    <property type="entry name" value="E1-E2_ATPase"/>
    <property type="match status" value="1"/>
</dbReference>
<name>A0ABW0MJS2_9BURK</name>
<dbReference type="SFLD" id="SFLDF00027">
    <property type="entry name" value="p-type_atpase"/>
    <property type="match status" value="1"/>
</dbReference>
<keyword evidence="2 8" id="KW-0812">Transmembrane</keyword>
<feature type="domain" description="Cation-transporting P-type ATPase N-terminal" evidence="9">
    <location>
        <begin position="9"/>
        <end position="75"/>
    </location>
</feature>
<feature type="transmembrane region" description="Helical" evidence="8">
    <location>
        <begin position="242"/>
        <end position="263"/>
    </location>
</feature>
<evidence type="ECO:0000259" key="9">
    <source>
        <dbReference type="SMART" id="SM00831"/>
    </source>
</evidence>
<dbReference type="SUPFAM" id="SSF81660">
    <property type="entry name" value="Metal cation-transporting ATPase, ATP-binding domain N"/>
    <property type="match status" value="1"/>
</dbReference>
<protein>
    <submittedName>
        <fullName evidence="10">Cation-translocating P-type ATPase</fullName>
    </submittedName>
</protein>
<dbReference type="InterPro" id="IPR008250">
    <property type="entry name" value="ATPase_P-typ_transduc_dom_A_sf"/>
</dbReference>
<sequence length="870" mass="90575">MGYREPTGTGPGLPTADALTGLGSDEAARRLARDGPNVLPSGGRRGWRAILWQAAREPMFVLLFAAGLLYLLLGEPREGILMFALVVATLGMTLYEEGKAERALDALRDLSTPHALVIRDGRRLQVDSREVVVGDLCAIGEGDRVPADGVLVDGQDVQADESLLTGESVPVPKNPAQVVSGHAVRAGADDPAALFSGTLVVRGHGIVQVTATGAASAIGGIGQSLAALAPERSPLQRQMASVIARFGVAGGAVSLLLVAYYLAQGGSLLQALLAGLALALAMLPEEFAVVLALFPALGASRLARANVLTRNLAAIETLGATTVLCVDKTGTLTENRMSVAALYAGGREWQAGAPSVQALPDAIAALLDVGTLASRADGFEPMDQALHRLGAEFPNALGGGREDWTLAREYGMSAALRAVAHGWHAGAGQGAMVAAKGAPEAIAELCHLPGAESVPLLAAADAMAARGLRVLAVAQAAHDNPCWPDAVHDFDFVPLGLVGFADPLRAGVAEAVGECRAAGMRVMMITGDYPATALNIGQQAGLAGAEPLTGTQIAAIGEEALAQRLAHTDICARIAPDQKLRIVRALQRAGEIVGMTGDGVNDAPALQAAHVGIAMGRRGTDVAREAADLVLTDDHFASIVRAVRLGRHIYTNMRKAMVYIVAVHVPTAGLALLPVMLGWPVVLYPVHIVFLELVIDPACALAFENEAEEPGLMRRPPRRRDAPLIDRRTLVLALAQGLVVLATVLAAYAWALGELPAAQARAFAFAALVSANVGLIFGNRSQLLTVFESMRLPNRIAWVVAGAALAALAAVLYIEPLAGLFRFAAPTPHHALAAVIIGVLAVLPFDLIKLAQRHGRGTARAKTSSTRRKT</sequence>
<feature type="transmembrane region" description="Helical" evidence="8">
    <location>
        <begin position="682"/>
        <end position="703"/>
    </location>
</feature>
<dbReference type="EMBL" id="JBHSMR010000013">
    <property type="protein sequence ID" value="MFC5478429.1"/>
    <property type="molecule type" value="Genomic_DNA"/>
</dbReference>
<feature type="transmembrane region" description="Helical" evidence="8">
    <location>
        <begin position="269"/>
        <end position="294"/>
    </location>
</feature>
<dbReference type="InterPro" id="IPR036412">
    <property type="entry name" value="HAD-like_sf"/>
</dbReference>
<keyword evidence="7 8" id="KW-0472">Membrane</keyword>
<evidence type="ECO:0000256" key="2">
    <source>
        <dbReference type="ARBA" id="ARBA00022692"/>
    </source>
</evidence>
<dbReference type="Pfam" id="PF00689">
    <property type="entry name" value="Cation_ATPase_C"/>
    <property type="match status" value="1"/>
</dbReference>
<organism evidence="10 11">
    <name type="scientific">Massilia suwonensis</name>
    <dbReference type="NCBI Taxonomy" id="648895"/>
    <lineage>
        <taxon>Bacteria</taxon>
        <taxon>Pseudomonadati</taxon>
        <taxon>Pseudomonadota</taxon>
        <taxon>Betaproteobacteria</taxon>
        <taxon>Burkholderiales</taxon>
        <taxon>Oxalobacteraceae</taxon>
        <taxon>Telluria group</taxon>
        <taxon>Massilia</taxon>
    </lineage>
</organism>
<dbReference type="InterPro" id="IPR023214">
    <property type="entry name" value="HAD_sf"/>
</dbReference>
<dbReference type="SUPFAM" id="SSF81665">
    <property type="entry name" value="Calcium ATPase, transmembrane domain M"/>
    <property type="match status" value="1"/>
</dbReference>
<dbReference type="RefSeq" id="WP_379754107.1">
    <property type="nucleotide sequence ID" value="NZ_JBHSMR010000013.1"/>
</dbReference>
<keyword evidence="3" id="KW-0547">Nucleotide-binding</keyword>
<feature type="transmembrane region" description="Helical" evidence="8">
    <location>
        <begin position="79"/>
        <end position="95"/>
    </location>
</feature>
<comment type="subcellular location">
    <subcellularLocation>
        <location evidence="1">Membrane</location>
        <topology evidence="1">Multi-pass membrane protein</topology>
    </subcellularLocation>
</comment>
<dbReference type="SMART" id="SM00831">
    <property type="entry name" value="Cation_ATPase_N"/>
    <property type="match status" value="1"/>
</dbReference>
<evidence type="ECO:0000256" key="4">
    <source>
        <dbReference type="ARBA" id="ARBA00022840"/>
    </source>
</evidence>
<dbReference type="Gene3D" id="3.40.1110.10">
    <property type="entry name" value="Calcium-transporting ATPase, cytoplasmic domain N"/>
    <property type="match status" value="1"/>
</dbReference>
<dbReference type="SFLD" id="SFLDS00003">
    <property type="entry name" value="Haloacid_Dehalogenase"/>
    <property type="match status" value="1"/>
</dbReference>
<dbReference type="Gene3D" id="2.70.150.10">
    <property type="entry name" value="Calcium-transporting ATPase, cytoplasmic transduction domain A"/>
    <property type="match status" value="1"/>
</dbReference>
<accession>A0ABW0MJS2</accession>
<dbReference type="InterPro" id="IPR004014">
    <property type="entry name" value="ATPase_P-typ_cation-transptr_N"/>
</dbReference>
<dbReference type="Proteomes" id="UP001596101">
    <property type="component" value="Unassembled WGS sequence"/>
</dbReference>
<dbReference type="Gene3D" id="1.20.1110.10">
    <property type="entry name" value="Calcium-transporting ATPase, transmembrane domain"/>
    <property type="match status" value="1"/>
</dbReference>
<evidence type="ECO:0000256" key="1">
    <source>
        <dbReference type="ARBA" id="ARBA00004141"/>
    </source>
</evidence>
<keyword evidence="4" id="KW-0067">ATP-binding</keyword>
<evidence type="ECO:0000313" key="10">
    <source>
        <dbReference type="EMBL" id="MFC5478429.1"/>
    </source>
</evidence>
<dbReference type="InterPro" id="IPR006068">
    <property type="entry name" value="ATPase_P-typ_cation-transptr_C"/>
</dbReference>
<dbReference type="SFLD" id="SFLDG00002">
    <property type="entry name" value="C1.7:_P-type_atpase_like"/>
    <property type="match status" value="1"/>
</dbReference>
<dbReference type="InterPro" id="IPR018303">
    <property type="entry name" value="ATPase_P-typ_P_site"/>
</dbReference>
<reference evidence="11" key="1">
    <citation type="journal article" date="2019" name="Int. J. Syst. Evol. Microbiol.">
        <title>The Global Catalogue of Microorganisms (GCM) 10K type strain sequencing project: providing services to taxonomists for standard genome sequencing and annotation.</title>
        <authorList>
            <consortium name="The Broad Institute Genomics Platform"/>
            <consortium name="The Broad Institute Genome Sequencing Center for Infectious Disease"/>
            <person name="Wu L."/>
            <person name="Ma J."/>
        </authorList>
    </citation>
    <scope>NUCLEOTIDE SEQUENCE [LARGE SCALE GENOMIC DNA]</scope>
    <source>
        <strain evidence="11">CCUG 43111</strain>
    </source>
</reference>
<dbReference type="Gene3D" id="3.40.50.1000">
    <property type="entry name" value="HAD superfamily/HAD-like"/>
    <property type="match status" value="1"/>
</dbReference>
<evidence type="ECO:0000313" key="11">
    <source>
        <dbReference type="Proteomes" id="UP001596101"/>
    </source>
</evidence>
<dbReference type="PANTHER" id="PTHR42861">
    <property type="entry name" value="CALCIUM-TRANSPORTING ATPASE"/>
    <property type="match status" value="1"/>
</dbReference>
<feature type="transmembrane region" description="Helical" evidence="8">
    <location>
        <begin position="757"/>
        <end position="776"/>
    </location>
</feature>
<dbReference type="Pfam" id="PF00690">
    <property type="entry name" value="Cation_ATPase_N"/>
    <property type="match status" value="1"/>
</dbReference>
<feature type="transmembrane region" description="Helical" evidence="8">
    <location>
        <begin position="656"/>
        <end position="676"/>
    </location>
</feature>
<feature type="transmembrane region" description="Helical" evidence="8">
    <location>
        <begin position="729"/>
        <end position="751"/>
    </location>
</feature>
<dbReference type="PRINTS" id="PR00120">
    <property type="entry name" value="HATPASE"/>
</dbReference>
<evidence type="ECO:0000256" key="8">
    <source>
        <dbReference type="SAM" id="Phobius"/>
    </source>
</evidence>
<feature type="transmembrane region" description="Helical" evidence="8">
    <location>
        <begin position="796"/>
        <end position="814"/>
    </location>
</feature>
<keyword evidence="5" id="KW-1278">Translocase</keyword>
<evidence type="ECO:0000256" key="3">
    <source>
        <dbReference type="ARBA" id="ARBA00022741"/>
    </source>
</evidence>
<dbReference type="InterPro" id="IPR001757">
    <property type="entry name" value="P_typ_ATPase"/>
</dbReference>
<comment type="caution">
    <text evidence="10">The sequence shown here is derived from an EMBL/GenBank/DDBJ whole genome shotgun (WGS) entry which is preliminary data.</text>
</comment>
<dbReference type="Pfam" id="PF00702">
    <property type="entry name" value="Hydrolase"/>
    <property type="match status" value="1"/>
</dbReference>
<keyword evidence="6 8" id="KW-1133">Transmembrane helix</keyword>
<feature type="transmembrane region" description="Helical" evidence="8">
    <location>
        <begin position="829"/>
        <end position="848"/>
    </location>
</feature>
<dbReference type="SUPFAM" id="SSF56784">
    <property type="entry name" value="HAD-like"/>
    <property type="match status" value="1"/>
</dbReference>
<proteinExistence type="predicted"/>
<evidence type="ECO:0000256" key="5">
    <source>
        <dbReference type="ARBA" id="ARBA00022967"/>
    </source>
</evidence>
<evidence type="ECO:0000256" key="7">
    <source>
        <dbReference type="ARBA" id="ARBA00023136"/>
    </source>
</evidence>
<dbReference type="InterPro" id="IPR044492">
    <property type="entry name" value="P_typ_ATPase_HD_dom"/>
</dbReference>
<evidence type="ECO:0000256" key="6">
    <source>
        <dbReference type="ARBA" id="ARBA00022989"/>
    </source>
</evidence>
<dbReference type="PRINTS" id="PR00119">
    <property type="entry name" value="CATATPASE"/>
</dbReference>